<feature type="domain" description="Retrotransposon gag" evidence="2">
    <location>
        <begin position="334"/>
        <end position="424"/>
    </location>
</feature>
<dbReference type="AlphaFoldDB" id="A0A0B5D574"/>
<dbReference type="InterPro" id="IPR005162">
    <property type="entry name" value="Retrotrans_gag_dom"/>
</dbReference>
<feature type="region of interest" description="Disordered" evidence="1">
    <location>
        <begin position="162"/>
        <end position="261"/>
    </location>
</feature>
<feature type="compositionally biased region" description="Basic and acidic residues" evidence="1">
    <location>
        <begin position="226"/>
        <end position="244"/>
    </location>
</feature>
<dbReference type="PANTHER" id="PTHR33223">
    <property type="entry name" value="CCHC-TYPE DOMAIN-CONTAINING PROTEIN"/>
    <property type="match status" value="1"/>
</dbReference>
<reference evidence="3" key="1">
    <citation type="journal article" date="2015" name="Genome Biol. Evol.">
        <title>Terminal-repeat Retrotransposons with GAG domain (TR-GAG) in plant genomes: A new testimony on the complex world of transposable elements.</title>
        <authorList>
            <person name="Chaparro C."/>
            <person name="Gayraud T."/>
            <person name="Fernandes de Souza R."/>
            <person name="Silva Domingues D."/>
            <person name="Akaffou S."/>
            <person name="Laforga Vanzela A.L."/>
            <person name="de Kohcko A."/>
            <person name="Rigoreau M."/>
            <person name="Crouzillat D."/>
            <person name="Hamon S."/>
            <person name="Hamon P."/>
            <person name="Guyot R."/>
        </authorList>
    </citation>
    <scope>NUCLEOTIDE SEQUENCE</scope>
</reference>
<evidence type="ECO:0000313" key="3">
    <source>
        <dbReference type="EMBL" id="AJE29374.1"/>
    </source>
</evidence>
<evidence type="ECO:0000259" key="2">
    <source>
        <dbReference type="Pfam" id="PF03732"/>
    </source>
</evidence>
<dbReference type="Pfam" id="PF03732">
    <property type="entry name" value="Retrotrans_gag"/>
    <property type="match status" value="1"/>
</dbReference>
<dbReference type="PANTHER" id="PTHR33223:SF10">
    <property type="entry name" value="AMINOTRANSFERASE-LIKE PLANT MOBILE DOMAIN-CONTAINING PROTEIN"/>
    <property type="match status" value="1"/>
</dbReference>
<organism evidence="3">
    <name type="scientific">Coffea canephora</name>
    <name type="common">Robusta coffee</name>
    <dbReference type="NCBI Taxonomy" id="49390"/>
    <lineage>
        <taxon>Eukaryota</taxon>
        <taxon>Viridiplantae</taxon>
        <taxon>Streptophyta</taxon>
        <taxon>Embryophyta</taxon>
        <taxon>Tracheophyta</taxon>
        <taxon>Spermatophyta</taxon>
        <taxon>Magnoliopsida</taxon>
        <taxon>eudicotyledons</taxon>
        <taxon>Gunneridae</taxon>
        <taxon>Pentapetalae</taxon>
        <taxon>asterids</taxon>
        <taxon>lamiids</taxon>
        <taxon>Gentianales</taxon>
        <taxon>Rubiaceae</taxon>
        <taxon>Ixoroideae</taxon>
        <taxon>Gardenieae complex</taxon>
        <taxon>Bertiereae - Coffeeae clade</taxon>
        <taxon>Coffeeae</taxon>
        <taxon>Coffea</taxon>
    </lineage>
</organism>
<name>A0A0B5D574_COFCA</name>
<dbReference type="EMBL" id="KM371277">
    <property type="protein sequence ID" value="AJE29374.1"/>
    <property type="molecule type" value="Genomic_DNA"/>
</dbReference>
<accession>A0A0B5D574</accession>
<sequence length="465" mass="52969">MVTHTPTTQGTLTIGKLLLTALLPVNLPPRKTNLTVGVPPGTTLGPPCYTTLPSVCRLGTSSFHQHAELIRSAWSGEDQRFFSWRRLWERKVSVIVLMARTRSKRTMETTDPGATEGSRRKETGTAHDAGGSALSGERRQQMLQFVTENLPMLEDIIRQAKERGEAGGAQTSKVKGKEKESPPEPSEDESRDQPPRRKRPRTPPRQRVSVVGDSERYSRGRTAGSRPRDPSPRKPVRNEPERSPARSVKSRPRDPPQWKPVRDELKQILRLRLYEDNYVTSPFTREIEDCPLPRRFKIPNIELYDASTDPEDHLSVFLTHMCLQTAADEIRCKTFPMFLKGKARLWFQGLAPGSIRNFPELARQFVAQFVSLKNYSKNATHLMAIRQKSDESLRNYMSRFNAESLQIRDKDEKVVMVAFMNGLRVEELFYKLAEKPPGDVDEFLIRAHAATNAEEASRLKRESDR</sequence>
<feature type="compositionally biased region" description="Basic and acidic residues" evidence="1">
    <location>
        <begin position="251"/>
        <end position="261"/>
    </location>
</feature>
<feature type="region of interest" description="Disordered" evidence="1">
    <location>
        <begin position="105"/>
        <end position="138"/>
    </location>
</feature>
<proteinExistence type="predicted"/>
<protein>
    <submittedName>
        <fullName evidence="3">Putative gag protein</fullName>
    </submittedName>
</protein>
<evidence type="ECO:0000256" key="1">
    <source>
        <dbReference type="SAM" id="MobiDB-lite"/>
    </source>
</evidence>